<name>A0A1T4V6S9_9GAMM</name>
<dbReference type="Proteomes" id="UP000242432">
    <property type="component" value="Unassembled WGS sequence"/>
</dbReference>
<dbReference type="InterPro" id="IPR049480">
    <property type="entry name" value="BVU_1015-like_N"/>
</dbReference>
<dbReference type="PIRSF" id="PIRSF005739">
    <property type="entry name" value="O-mtase"/>
    <property type="match status" value="1"/>
</dbReference>
<reference evidence="7" key="1">
    <citation type="submission" date="2017-02" db="EMBL/GenBank/DDBJ databases">
        <authorList>
            <person name="Varghese N."/>
            <person name="Submissions S."/>
        </authorList>
    </citation>
    <scope>NUCLEOTIDE SEQUENCE [LARGE SCALE GENOMIC DNA]</scope>
    <source>
        <strain evidence="7">DSM 3072</strain>
    </source>
</reference>
<dbReference type="GO" id="GO:0008171">
    <property type="term" value="F:O-methyltransferase activity"/>
    <property type="evidence" value="ECO:0007669"/>
    <property type="project" value="InterPro"/>
</dbReference>
<dbReference type="InterPro" id="IPR036390">
    <property type="entry name" value="WH_DNA-bd_sf"/>
</dbReference>
<evidence type="ECO:0000313" key="6">
    <source>
        <dbReference type="EMBL" id="SKA60675.1"/>
    </source>
</evidence>
<evidence type="ECO:0000313" key="7">
    <source>
        <dbReference type="Proteomes" id="UP000242432"/>
    </source>
</evidence>
<dbReference type="InterPro" id="IPR029063">
    <property type="entry name" value="SAM-dependent_MTases_sf"/>
</dbReference>
<feature type="domain" description="O-methyltransferase C-terminal" evidence="4">
    <location>
        <begin position="176"/>
        <end position="335"/>
    </location>
</feature>
<dbReference type="PANTHER" id="PTHR43712:SF2">
    <property type="entry name" value="O-METHYLTRANSFERASE CICE"/>
    <property type="match status" value="1"/>
</dbReference>
<dbReference type="GO" id="GO:0032259">
    <property type="term" value="P:methylation"/>
    <property type="evidence" value="ECO:0007669"/>
    <property type="project" value="UniProtKB-KW"/>
</dbReference>
<accession>A0A1T4V6S9</accession>
<dbReference type="InterPro" id="IPR001077">
    <property type="entry name" value="COMT_C"/>
</dbReference>
<keyword evidence="1 6" id="KW-0489">Methyltransferase</keyword>
<dbReference type="STRING" id="83771.SAMN02910357_01654"/>
<organism evidence="6 7">
    <name type="scientific">Succinivibrio dextrinosolvens DSM 3072</name>
    <dbReference type="NCBI Taxonomy" id="1123324"/>
    <lineage>
        <taxon>Bacteria</taxon>
        <taxon>Pseudomonadati</taxon>
        <taxon>Pseudomonadota</taxon>
        <taxon>Gammaproteobacteria</taxon>
        <taxon>Aeromonadales</taxon>
        <taxon>Succinivibrionaceae</taxon>
        <taxon>Succinivibrio</taxon>
    </lineage>
</organism>
<dbReference type="AlphaFoldDB" id="A0A1T4V6S9"/>
<proteinExistence type="predicted"/>
<dbReference type="Gene3D" id="1.10.10.10">
    <property type="entry name" value="Winged helix-like DNA-binding domain superfamily/Winged helix DNA-binding domain"/>
    <property type="match status" value="1"/>
</dbReference>
<dbReference type="Gene3D" id="3.40.50.150">
    <property type="entry name" value="Vaccinia Virus protein VP39"/>
    <property type="match status" value="1"/>
</dbReference>
<evidence type="ECO:0000259" key="5">
    <source>
        <dbReference type="Pfam" id="PF21212"/>
    </source>
</evidence>
<keyword evidence="3" id="KW-0949">S-adenosyl-L-methionine</keyword>
<evidence type="ECO:0000256" key="3">
    <source>
        <dbReference type="ARBA" id="ARBA00022691"/>
    </source>
</evidence>
<dbReference type="SUPFAM" id="SSF46785">
    <property type="entry name" value="Winged helix' DNA-binding domain"/>
    <property type="match status" value="1"/>
</dbReference>
<dbReference type="Pfam" id="PF00891">
    <property type="entry name" value="Methyltransf_2"/>
    <property type="match status" value="1"/>
</dbReference>
<gene>
    <name evidence="6" type="ORF">SAMN02745213_00940</name>
</gene>
<dbReference type="SUPFAM" id="SSF53335">
    <property type="entry name" value="S-adenosyl-L-methionine-dependent methyltransferases"/>
    <property type="match status" value="1"/>
</dbReference>
<evidence type="ECO:0000259" key="4">
    <source>
        <dbReference type="Pfam" id="PF00891"/>
    </source>
</evidence>
<dbReference type="PANTHER" id="PTHR43712">
    <property type="entry name" value="PUTATIVE (AFU_ORTHOLOGUE AFUA_4G14580)-RELATED"/>
    <property type="match status" value="1"/>
</dbReference>
<evidence type="ECO:0000256" key="1">
    <source>
        <dbReference type="ARBA" id="ARBA00022603"/>
    </source>
</evidence>
<evidence type="ECO:0000256" key="2">
    <source>
        <dbReference type="ARBA" id="ARBA00022679"/>
    </source>
</evidence>
<sequence length="357" mass="40474">MKTTNSKNISAFEAISKAQYLSCAPILFQTVYTLRNHSILALLDKSKEGLSIEDLCNKSDLSRYALEVLLEMALAGEIVKLSSDKKYMLTKVGYFLENDNMTRINFDFTKHVCYKAFDKLDESLSSHKPCGLSEFNPEWETIYPHLSELPENAKKAWFDWDHLYSQTSFTPAIDKLFELFNPKVVYDVGGNTGKFAIECCNRLNDVKVTILDLPSQIKMAQKNIDVHNLSDRVDFMAVDILSNPVLKGEADIWWMSQFLDCFAPEHVHNILTAINKVIKDDAHVCILEPIADRQKFDAAKFSINAGSLYFSAIANGHSRFFTTDMLTNLIEDAGFTVEKIVDNLGISNSMFICKKRV</sequence>
<dbReference type="PROSITE" id="PS51683">
    <property type="entry name" value="SAM_OMT_II"/>
    <property type="match status" value="1"/>
</dbReference>
<dbReference type="RefSeq" id="WP_078928462.1">
    <property type="nucleotide sequence ID" value="NZ_FUXX01000011.1"/>
</dbReference>
<keyword evidence="7" id="KW-1185">Reference proteome</keyword>
<dbReference type="Gene3D" id="1.20.58.1390">
    <property type="match status" value="1"/>
</dbReference>
<feature type="domain" description="BVU-1015-like N-terminal dimerisation-like" evidence="5">
    <location>
        <begin position="18"/>
        <end position="85"/>
    </location>
</feature>
<protein>
    <submittedName>
        <fullName evidence="6">O-methyltransferase</fullName>
    </submittedName>
</protein>
<keyword evidence="2 6" id="KW-0808">Transferase</keyword>
<dbReference type="Pfam" id="PF21212">
    <property type="entry name" value="Dimerisation2-like_dom"/>
    <property type="match status" value="1"/>
</dbReference>
<dbReference type="InterPro" id="IPR016461">
    <property type="entry name" value="COMT-like"/>
</dbReference>
<dbReference type="EMBL" id="FUXX01000011">
    <property type="protein sequence ID" value="SKA60675.1"/>
    <property type="molecule type" value="Genomic_DNA"/>
</dbReference>
<dbReference type="InterPro" id="IPR036388">
    <property type="entry name" value="WH-like_DNA-bd_sf"/>
</dbReference>